<name>A0A9P7EY55_9AGAM</name>
<keyword evidence="1" id="KW-1133">Transmembrane helix</keyword>
<accession>A0A9P7EY55</accession>
<feature type="transmembrane region" description="Helical" evidence="1">
    <location>
        <begin position="404"/>
        <end position="423"/>
    </location>
</feature>
<dbReference type="Proteomes" id="UP000823399">
    <property type="component" value="Unassembled WGS sequence"/>
</dbReference>
<evidence type="ECO:0000256" key="1">
    <source>
        <dbReference type="SAM" id="Phobius"/>
    </source>
</evidence>
<keyword evidence="1" id="KW-0472">Membrane</keyword>
<organism evidence="2 3">
    <name type="scientific">Suillus discolor</name>
    <dbReference type="NCBI Taxonomy" id="1912936"/>
    <lineage>
        <taxon>Eukaryota</taxon>
        <taxon>Fungi</taxon>
        <taxon>Dikarya</taxon>
        <taxon>Basidiomycota</taxon>
        <taxon>Agaricomycotina</taxon>
        <taxon>Agaricomycetes</taxon>
        <taxon>Agaricomycetidae</taxon>
        <taxon>Boletales</taxon>
        <taxon>Suillineae</taxon>
        <taxon>Suillaceae</taxon>
        <taxon>Suillus</taxon>
    </lineage>
</organism>
<feature type="transmembrane region" description="Helical" evidence="1">
    <location>
        <begin position="429"/>
        <end position="452"/>
    </location>
</feature>
<feature type="transmembrane region" description="Helical" evidence="1">
    <location>
        <begin position="343"/>
        <end position="365"/>
    </location>
</feature>
<protein>
    <submittedName>
        <fullName evidence="2">Uncharacterized protein</fullName>
    </submittedName>
</protein>
<dbReference type="AlphaFoldDB" id="A0A9P7EY55"/>
<evidence type="ECO:0000313" key="3">
    <source>
        <dbReference type="Proteomes" id="UP000823399"/>
    </source>
</evidence>
<feature type="transmembrane region" description="Helical" evidence="1">
    <location>
        <begin position="311"/>
        <end position="331"/>
    </location>
</feature>
<dbReference type="EMBL" id="JABBWM010000077">
    <property type="protein sequence ID" value="KAG2094834.1"/>
    <property type="molecule type" value="Genomic_DNA"/>
</dbReference>
<proteinExistence type="predicted"/>
<reference evidence="2" key="1">
    <citation type="journal article" date="2020" name="New Phytol.">
        <title>Comparative genomics reveals dynamic genome evolution in host specialist ectomycorrhizal fungi.</title>
        <authorList>
            <person name="Lofgren L.A."/>
            <person name="Nguyen N.H."/>
            <person name="Vilgalys R."/>
            <person name="Ruytinx J."/>
            <person name="Liao H.L."/>
            <person name="Branco S."/>
            <person name="Kuo A."/>
            <person name="LaButti K."/>
            <person name="Lipzen A."/>
            <person name="Andreopoulos W."/>
            <person name="Pangilinan J."/>
            <person name="Riley R."/>
            <person name="Hundley H."/>
            <person name="Na H."/>
            <person name="Barry K."/>
            <person name="Grigoriev I.V."/>
            <person name="Stajich J.E."/>
            <person name="Kennedy P.G."/>
        </authorList>
    </citation>
    <scope>NUCLEOTIDE SEQUENCE</scope>
    <source>
        <strain evidence="2">FC423</strain>
    </source>
</reference>
<evidence type="ECO:0000313" key="2">
    <source>
        <dbReference type="EMBL" id="KAG2094834.1"/>
    </source>
</evidence>
<keyword evidence="3" id="KW-1185">Reference proteome</keyword>
<dbReference type="GeneID" id="64695336"/>
<sequence length="469" mass="53054">MQSRRQLPSSTGWEAHVHPEGTLYFYHPGKRVFTDTNVQVQAFLNDLNDCADDLLALARSSGVDLTSSIELTLQLGVDPDTKERVCSYYFTDRAERTLFWLHELGTEDLFDGVRGVRDHSHIRYVIQFQYWVHCELYPNNREAESQNGLLMELREIIVHAGADVITSEKSLSPFGGEELSKILELINHLQGAQMHTNTAKLRVTQITRLPETTSEACSPHSICVIARFMQYFARAKFFNFCGQSCARLEADQSIYLTDDEHILKSVLSWIMELLCFGAPHAQMTELQRVWVDKSTSSPRWKDFNDKLSREWISITIYSTVMLTVDLSFLSVPSVNAQTSHSVAIITAYLSTFCVVGSLVVSISLAGQNRKYGNVSANNAVVFLTRMTNSIFGDKALAILHSLPYALLMWGMVYFVIGFSFLAFQPTSVTLLVIVGCGLLVVILLTLWPIWAARDYRVFSWLRERLTSSE</sequence>
<comment type="caution">
    <text evidence="2">The sequence shown here is derived from an EMBL/GenBank/DDBJ whole genome shotgun (WGS) entry which is preliminary data.</text>
</comment>
<keyword evidence="1" id="KW-0812">Transmembrane</keyword>
<dbReference type="OrthoDB" id="2657661at2759"/>
<dbReference type="RefSeq" id="XP_041287647.1">
    <property type="nucleotide sequence ID" value="XM_041433077.1"/>
</dbReference>
<gene>
    <name evidence="2" type="ORF">F5147DRAFT_642204</name>
</gene>